<accession>A0ABS9ULI9</accession>
<evidence type="ECO:0000313" key="2">
    <source>
        <dbReference type="EMBL" id="MCH7397118.1"/>
    </source>
</evidence>
<feature type="compositionally biased region" description="Low complexity" evidence="1">
    <location>
        <begin position="420"/>
        <end position="445"/>
    </location>
</feature>
<feature type="compositionally biased region" description="Polar residues" evidence="1">
    <location>
        <begin position="307"/>
        <end position="330"/>
    </location>
</feature>
<feature type="compositionally biased region" description="Polar residues" evidence="1">
    <location>
        <begin position="267"/>
        <end position="300"/>
    </location>
</feature>
<protein>
    <recommendedName>
        <fullName evidence="4">YXWGXW repeat-containing protein</fullName>
    </recommendedName>
</protein>
<proteinExistence type="predicted"/>
<dbReference type="EMBL" id="JAKZGS010000002">
    <property type="protein sequence ID" value="MCH7397118.1"/>
    <property type="molecule type" value="Genomic_DNA"/>
</dbReference>
<feature type="compositionally biased region" description="Polar residues" evidence="1">
    <location>
        <begin position="213"/>
        <end position="236"/>
    </location>
</feature>
<gene>
    <name evidence="2" type="ORF">MM236_03920</name>
</gene>
<dbReference type="RefSeq" id="WP_241273622.1">
    <property type="nucleotide sequence ID" value="NZ_JAKZGS010000002.1"/>
</dbReference>
<feature type="compositionally biased region" description="Polar residues" evidence="1">
    <location>
        <begin position="246"/>
        <end position="259"/>
    </location>
</feature>
<keyword evidence="3" id="KW-1185">Reference proteome</keyword>
<feature type="compositionally biased region" description="Polar residues" evidence="1">
    <location>
        <begin position="336"/>
        <end position="401"/>
    </location>
</feature>
<comment type="caution">
    <text evidence="2">The sequence shown here is derived from an EMBL/GenBank/DDBJ whole genome shotgun (WGS) entry which is preliminary data.</text>
</comment>
<feature type="compositionally biased region" description="Polar residues" evidence="1">
    <location>
        <begin position="408"/>
        <end position="419"/>
    </location>
</feature>
<dbReference type="Proteomes" id="UP001165488">
    <property type="component" value="Unassembled WGS sequence"/>
</dbReference>
<reference evidence="2" key="1">
    <citation type="submission" date="2022-03" db="EMBL/GenBank/DDBJ databases">
        <title>De novo assembled genomes of Belliella spp. (Cyclobacteriaceae) strains.</title>
        <authorList>
            <person name="Szabo A."/>
            <person name="Korponai K."/>
            <person name="Felfoldi T."/>
        </authorList>
    </citation>
    <scope>NUCLEOTIDE SEQUENCE</scope>
    <source>
        <strain evidence="2">DSM 107340</strain>
    </source>
</reference>
<sequence length="454" mass="50990">MKNLTLIRLGLILMLGIGLSLNNKVEAAPSPMGVSFQVFYNELSPYGDWVNDRNHGYVWIPNVGGNFHPYGTNGYWEMTNFGNTWVSHYDWGWAPFHYGRWFWTDFYGWAWVPGYEWGPAWVNWRTGGGYYGWAPLGPGVGINVSIGFHSNHWRFVPQRRFRHRQFYNYYVPSRNVVSIYNRTTIINNTYVYNNRTYVSGPARRDVERVTRTSVPVYQVNNSPRPGRSSVGNNRTLSIYRPEIDNSRTANSQARPSRTLTTDEYRTSRSANQNRSAVTTNSRSATSREANSRVNSESRTTTQERRAASSSRTQDAPRNTRESSVQNSNRQSEVRSAPQQSQSAPRVNQNSRTSSSREATAPATNRSNQPTNVRQSTPNTRNTGTVNSSPARQTRTAPARSSSPEKVRQSAPNTRSSNTVRSAPARQSTASPARSSSNNRSSSGTSSRGGGRGDI</sequence>
<name>A0ABS9ULI9_9BACT</name>
<evidence type="ECO:0008006" key="4">
    <source>
        <dbReference type="Google" id="ProtNLM"/>
    </source>
</evidence>
<evidence type="ECO:0000256" key="1">
    <source>
        <dbReference type="SAM" id="MobiDB-lite"/>
    </source>
</evidence>
<organism evidence="2 3">
    <name type="scientific">Belliella calami</name>
    <dbReference type="NCBI Taxonomy" id="2923436"/>
    <lineage>
        <taxon>Bacteria</taxon>
        <taxon>Pseudomonadati</taxon>
        <taxon>Bacteroidota</taxon>
        <taxon>Cytophagia</taxon>
        <taxon>Cytophagales</taxon>
        <taxon>Cyclobacteriaceae</taxon>
        <taxon>Belliella</taxon>
    </lineage>
</organism>
<dbReference type="InterPro" id="IPR046535">
    <property type="entry name" value="DUF6600"/>
</dbReference>
<dbReference type="Pfam" id="PF20245">
    <property type="entry name" value="DUF6600"/>
    <property type="match status" value="1"/>
</dbReference>
<feature type="region of interest" description="Disordered" evidence="1">
    <location>
        <begin position="213"/>
        <end position="454"/>
    </location>
</feature>
<evidence type="ECO:0000313" key="3">
    <source>
        <dbReference type="Proteomes" id="UP001165488"/>
    </source>
</evidence>